<dbReference type="Gene3D" id="3.40.50.2300">
    <property type="match status" value="1"/>
</dbReference>
<evidence type="ECO:0000259" key="11">
    <source>
        <dbReference type="PROSITE" id="PS50110"/>
    </source>
</evidence>
<dbReference type="AlphaFoldDB" id="A0A974SED3"/>
<dbReference type="InterPro" id="IPR051552">
    <property type="entry name" value="HptR"/>
</dbReference>
<evidence type="ECO:0000313" key="12">
    <source>
        <dbReference type="EMBL" id="QQZ61300.1"/>
    </source>
</evidence>
<dbReference type="InterPro" id="IPR011006">
    <property type="entry name" value="CheY-like_superfamily"/>
</dbReference>
<reference evidence="12 13" key="1">
    <citation type="submission" date="2021-01" db="EMBL/GenBank/DDBJ databases">
        <title>Whole genome sequence of Paenibacillus sonchi LMG 24727 for comparative genomics.</title>
        <authorList>
            <person name="Lee G."/>
            <person name="Kim M.-J."/>
            <person name="Lim K."/>
            <person name="Shin J.-H."/>
        </authorList>
    </citation>
    <scope>NUCLEOTIDE SEQUENCE [LARGE SCALE GENOMIC DNA]</scope>
    <source>
        <strain evidence="12 13">LMG 24727</strain>
    </source>
</reference>
<keyword evidence="5" id="KW-0805">Transcription regulation</keyword>
<evidence type="ECO:0000256" key="8">
    <source>
        <dbReference type="PROSITE-ProRule" id="PRU00169"/>
    </source>
</evidence>
<keyword evidence="2" id="KW-0963">Cytoplasm</keyword>
<dbReference type="GO" id="GO:0000160">
    <property type="term" value="P:phosphorelay signal transduction system"/>
    <property type="evidence" value="ECO:0007669"/>
    <property type="project" value="UniProtKB-KW"/>
</dbReference>
<keyword evidence="4" id="KW-0902">Two-component regulatory system</keyword>
<dbReference type="KEGG" id="pson:JI735_00325"/>
<feature type="compositionally biased region" description="Basic and acidic residues" evidence="9">
    <location>
        <begin position="244"/>
        <end position="257"/>
    </location>
</feature>
<evidence type="ECO:0000256" key="9">
    <source>
        <dbReference type="SAM" id="MobiDB-lite"/>
    </source>
</evidence>
<dbReference type="SUPFAM" id="SSF52172">
    <property type="entry name" value="CheY-like"/>
    <property type="match status" value="1"/>
</dbReference>
<dbReference type="InterPro" id="IPR001789">
    <property type="entry name" value="Sig_transdc_resp-reg_receiver"/>
</dbReference>
<dbReference type="RefSeq" id="WP_039837117.1">
    <property type="nucleotide sequence ID" value="NZ_CP068595.1"/>
</dbReference>
<dbReference type="PANTHER" id="PTHR42713">
    <property type="entry name" value="HISTIDINE KINASE-RELATED"/>
    <property type="match status" value="1"/>
</dbReference>
<dbReference type="PANTHER" id="PTHR42713:SF3">
    <property type="entry name" value="TRANSCRIPTIONAL REGULATORY PROTEIN HPTR"/>
    <property type="match status" value="1"/>
</dbReference>
<keyword evidence="7" id="KW-0804">Transcription</keyword>
<dbReference type="PROSITE" id="PS50110">
    <property type="entry name" value="RESPONSE_REGULATORY"/>
    <property type="match status" value="1"/>
</dbReference>
<evidence type="ECO:0000256" key="2">
    <source>
        <dbReference type="ARBA" id="ARBA00022490"/>
    </source>
</evidence>
<keyword evidence="13" id="KW-1185">Reference proteome</keyword>
<evidence type="ECO:0000313" key="13">
    <source>
        <dbReference type="Proteomes" id="UP000595841"/>
    </source>
</evidence>
<name>A0A974SED3_9BACL</name>
<dbReference type="Gene3D" id="1.10.10.60">
    <property type="entry name" value="Homeodomain-like"/>
    <property type="match status" value="2"/>
</dbReference>
<evidence type="ECO:0000256" key="7">
    <source>
        <dbReference type="ARBA" id="ARBA00023163"/>
    </source>
</evidence>
<dbReference type="Proteomes" id="UP000595841">
    <property type="component" value="Chromosome"/>
</dbReference>
<protein>
    <submittedName>
        <fullName evidence="12">Response regulator</fullName>
    </submittedName>
</protein>
<gene>
    <name evidence="12" type="ORF">JI735_00325</name>
</gene>
<dbReference type="InterPro" id="IPR018060">
    <property type="entry name" value="HTH_AraC"/>
</dbReference>
<dbReference type="SMART" id="SM00448">
    <property type="entry name" value="REC"/>
    <property type="match status" value="1"/>
</dbReference>
<feature type="domain" description="HTH araC/xylS-type" evidence="10">
    <location>
        <begin position="147"/>
        <end position="245"/>
    </location>
</feature>
<feature type="region of interest" description="Disordered" evidence="9">
    <location>
        <begin position="124"/>
        <end position="143"/>
    </location>
</feature>
<dbReference type="InterPro" id="IPR009057">
    <property type="entry name" value="Homeodomain-like_sf"/>
</dbReference>
<dbReference type="Pfam" id="PF12833">
    <property type="entry name" value="HTH_18"/>
    <property type="match status" value="1"/>
</dbReference>
<dbReference type="GO" id="GO:0043565">
    <property type="term" value="F:sequence-specific DNA binding"/>
    <property type="evidence" value="ECO:0007669"/>
    <property type="project" value="InterPro"/>
</dbReference>
<dbReference type="GO" id="GO:0003700">
    <property type="term" value="F:DNA-binding transcription factor activity"/>
    <property type="evidence" value="ECO:0007669"/>
    <property type="project" value="InterPro"/>
</dbReference>
<dbReference type="CDD" id="cd17536">
    <property type="entry name" value="REC_YesN-like"/>
    <property type="match status" value="1"/>
</dbReference>
<feature type="region of interest" description="Disordered" evidence="9">
    <location>
        <begin position="238"/>
        <end position="257"/>
    </location>
</feature>
<evidence type="ECO:0000259" key="10">
    <source>
        <dbReference type="PROSITE" id="PS01124"/>
    </source>
</evidence>
<dbReference type="SMART" id="SM00342">
    <property type="entry name" value="HTH_ARAC"/>
    <property type="match status" value="1"/>
</dbReference>
<comment type="subcellular location">
    <subcellularLocation>
        <location evidence="1">Cytoplasm</location>
    </subcellularLocation>
</comment>
<feature type="domain" description="Response regulatory" evidence="11">
    <location>
        <begin position="3"/>
        <end position="120"/>
    </location>
</feature>
<evidence type="ECO:0000256" key="3">
    <source>
        <dbReference type="ARBA" id="ARBA00022553"/>
    </source>
</evidence>
<dbReference type="Pfam" id="PF00072">
    <property type="entry name" value="Response_reg"/>
    <property type="match status" value="1"/>
</dbReference>
<dbReference type="PROSITE" id="PS01124">
    <property type="entry name" value="HTH_ARAC_FAMILY_2"/>
    <property type="match status" value="1"/>
</dbReference>
<accession>A0A974SED3</accession>
<proteinExistence type="predicted"/>
<keyword evidence="6" id="KW-0238">DNA-binding</keyword>
<dbReference type="EMBL" id="CP068595">
    <property type="protein sequence ID" value="QQZ61300.1"/>
    <property type="molecule type" value="Genomic_DNA"/>
</dbReference>
<sequence>MYKLFLVEDEALIRTGLRHLVEEVIGGYRVVGEAENGRLALEALKSVMPDMLITDIRMNEMNGIEMIKRIRDRYPDLYIVILSGFAEFEYAKQAIKYGISDYLLKPVDRTELAQALEDFKRKRTLRDAPSGDSDEGEAESQGRQLIRKVKELVAERLDQEISLQYMAEQVHLNHQYLSVLFKSETGHTFTDYVTHSRMNRAKQLLKETNLKIYEVGKLSGYLSSKHFMAVFKGYSGKTPSQFREQPDEDRWSNSDSY</sequence>
<feature type="modified residue" description="4-aspartylphosphate" evidence="8">
    <location>
        <position position="55"/>
    </location>
</feature>
<organism evidence="12 13">
    <name type="scientific">Paenibacillus sonchi</name>
    <dbReference type="NCBI Taxonomy" id="373687"/>
    <lineage>
        <taxon>Bacteria</taxon>
        <taxon>Bacillati</taxon>
        <taxon>Bacillota</taxon>
        <taxon>Bacilli</taxon>
        <taxon>Bacillales</taxon>
        <taxon>Paenibacillaceae</taxon>
        <taxon>Paenibacillus</taxon>
        <taxon>Paenibacillus sonchi group</taxon>
    </lineage>
</organism>
<dbReference type="SUPFAM" id="SSF46689">
    <property type="entry name" value="Homeodomain-like"/>
    <property type="match status" value="2"/>
</dbReference>
<evidence type="ECO:0000256" key="6">
    <source>
        <dbReference type="ARBA" id="ARBA00023125"/>
    </source>
</evidence>
<evidence type="ECO:0000256" key="5">
    <source>
        <dbReference type="ARBA" id="ARBA00023015"/>
    </source>
</evidence>
<dbReference type="GO" id="GO:0005737">
    <property type="term" value="C:cytoplasm"/>
    <property type="evidence" value="ECO:0007669"/>
    <property type="project" value="UniProtKB-SubCell"/>
</dbReference>
<keyword evidence="3 8" id="KW-0597">Phosphoprotein</keyword>
<evidence type="ECO:0000256" key="4">
    <source>
        <dbReference type="ARBA" id="ARBA00023012"/>
    </source>
</evidence>
<evidence type="ECO:0000256" key="1">
    <source>
        <dbReference type="ARBA" id="ARBA00004496"/>
    </source>
</evidence>